<feature type="region of interest" description="Disordered" evidence="1">
    <location>
        <begin position="240"/>
        <end position="264"/>
    </location>
</feature>
<evidence type="ECO:0000256" key="1">
    <source>
        <dbReference type="SAM" id="MobiDB-lite"/>
    </source>
</evidence>
<keyword evidence="3" id="KW-1185">Reference proteome</keyword>
<proteinExistence type="predicted"/>
<dbReference type="EMBL" id="CP053069">
    <property type="protein sequence ID" value="QJR11324.1"/>
    <property type="molecule type" value="Genomic_DNA"/>
</dbReference>
<dbReference type="AlphaFoldDB" id="A0A6M4GXV3"/>
<accession>A0A6M4GXV3</accession>
<dbReference type="KEGG" id="uru:DSM104443_02399"/>
<protein>
    <recommendedName>
        <fullName evidence="4">DUF1631 domain-containing protein</fullName>
    </recommendedName>
</protein>
<organism evidence="2 3">
    <name type="scientific">Usitatibacter rugosus</name>
    <dbReference type="NCBI Taxonomy" id="2732067"/>
    <lineage>
        <taxon>Bacteria</taxon>
        <taxon>Pseudomonadati</taxon>
        <taxon>Pseudomonadota</taxon>
        <taxon>Betaproteobacteria</taxon>
        <taxon>Nitrosomonadales</taxon>
        <taxon>Usitatibacteraceae</taxon>
        <taxon>Usitatibacter</taxon>
    </lineage>
</organism>
<evidence type="ECO:0008006" key="4">
    <source>
        <dbReference type="Google" id="ProtNLM"/>
    </source>
</evidence>
<dbReference type="Pfam" id="PF07793">
    <property type="entry name" value="DUF1631"/>
    <property type="match status" value="1"/>
</dbReference>
<sequence>MNESRPARPDNALLDEVRSGIALPFGDAIASAVPAVVEVLEQQLMQSPERTQWKPLKGAIAMLRDGGRALGGRARDRLIARFDAKLTPGADTLGQTARFSLESLSLVADDEMQEEILLGNATRRLKDQSDEELFALTHRLASILGRDSLPDEMNPVFPRVFARALLDAIGEGGIDLQGRLAAFGAFGPAMLEVVPQCYAAANRLLRERGVMPDFRKAYGSVVNPENRAVRAGDAGAAGALGTGAAAPPTHASSPAAGSAGSAASAPADPTAALFERLVSGGGARPAAPSAPPPSTPGLVTIQVRPELVAALRALESRMPADAQGSAAGAMPMAPSAMPSFGAAPAGGDDAFIIAEPLYPVVIPRIKREMGAALTPSDAVVADLVAALFERLFADERLADGFKAQVGRLQLPVFKAVMQDRAFFTDKKHPIRELIDVMAQLGGAEASVQVDGKAPVEWVAGAVEAIVIEHGEDPGTFARAARHLGEILERHAEAALEHDEDVQVIRQRETQLDGMREATLAIAHRLAAGHYAPHVADYLYRSWREVMVFDYLAGGEAGDDWKSDIETLDDLLWLMTPRFTLPERERMVSLLPSLAFRVRLGHVRASMDGDRSAALVEEMKELHEELTRSRTATTPARPLRKAPPAEATVPSPDDYTATLSISSATLAEEGLFRGAWFEFIDTDGTRHRCRLNWMSPVQGTCLFKDLDQNRSFAIGLLDLRERRRVGTVLKVDGPGVAQASIEGAIADVAGGLV</sequence>
<dbReference type="Proteomes" id="UP000501534">
    <property type="component" value="Chromosome"/>
</dbReference>
<dbReference type="RefSeq" id="WP_171092579.1">
    <property type="nucleotide sequence ID" value="NZ_CP053069.1"/>
</dbReference>
<evidence type="ECO:0000313" key="3">
    <source>
        <dbReference type="Proteomes" id="UP000501534"/>
    </source>
</evidence>
<dbReference type="InterPro" id="IPR012434">
    <property type="entry name" value="DUF1631"/>
</dbReference>
<feature type="compositionally biased region" description="Low complexity" evidence="1">
    <location>
        <begin position="628"/>
        <end position="644"/>
    </location>
</feature>
<evidence type="ECO:0000313" key="2">
    <source>
        <dbReference type="EMBL" id="QJR11324.1"/>
    </source>
</evidence>
<feature type="region of interest" description="Disordered" evidence="1">
    <location>
        <begin position="624"/>
        <end position="652"/>
    </location>
</feature>
<name>A0A6M4GXV3_9PROT</name>
<gene>
    <name evidence="2" type="ORF">DSM104443_02399</name>
</gene>
<reference evidence="2 3" key="1">
    <citation type="submission" date="2020-04" db="EMBL/GenBank/DDBJ databases">
        <title>Usitatibacter rugosus gen. nov., sp. nov. and Usitatibacter palustris sp. nov., novel members of Usitatibacteraceae fam. nov. within the order Nitrosomonadales isolated from soil.</title>
        <authorList>
            <person name="Huber K.J."/>
            <person name="Neumann-Schaal M."/>
            <person name="Geppert A."/>
            <person name="Luckner M."/>
            <person name="Wanner G."/>
            <person name="Overmann J."/>
        </authorList>
    </citation>
    <scope>NUCLEOTIDE SEQUENCE [LARGE SCALE GENOMIC DNA]</scope>
    <source>
        <strain evidence="2 3">0125_3</strain>
    </source>
</reference>